<dbReference type="EMBL" id="MCGO01000016">
    <property type="protein sequence ID" value="ORY46603.1"/>
    <property type="molecule type" value="Genomic_DNA"/>
</dbReference>
<dbReference type="Proteomes" id="UP000193642">
    <property type="component" value="Unassembled WGS sequence"/>
</dbReference>
<organism evidence="1 2">
    <name type="scientific">Rhizoclosmatium globosum</name>
    <dbReference type="NCBI Taxonomy" id="329046"/>
    <lineage>
        <taxon>Eukaryota</taxon>
        <taxon>Fungi</taxon>
        <taxon>Fungi incertae sedis</taxon>
        <taxon>Chytridiomycota</taxon>
        <taxon>Chytridiomycota incertae sedis</taxon>
        <taxon>Chytridiomycetes</taxon>
        <taxon>Chytridiales</taxon>
        <taxon>Chytriomycetaceae</taxon>
        <taxon>Rhizoclosmatium</taxon>
    </lineage>
</organism>
<evidence type="ECO:0008006" key="3">
    <source>
        <dbReference type="Google" id="ProtNLM"/>
    </source>
</evidence>
<evidence type="ECO:0000313" key="1">
    <source>
        <dbReference type="EMBL" id="ORY46603.1"/>
    </source>
</evidence>
<dbReference type="SUPFAM" id="SSF53822">
    <property type="entry name" value="Periplasmic binding protein-like I"/>
    <property type="match status" value="1"/>
</dbReference>
<evidence type="ECO:0000313" key="2">
    <source>
        <dbReference type="Proteomes" id="UP000193642"/>
    </source>
</evidence>
<accession>A0A1Y2CHS5</accession>
<sequence>MLSSKTGATVTVAIIGPYNWNCDSWWYWNQKAIEIAVKNINNSPLILPNVTIEIKRFNDNDKPVCFENPGYAIATAYDIVTNFPDVIGVMGDLGSLETLADAEVYGLNDIPICTGSEYHQRFWKSSNYPTYFQMFGYTGFAESIALL</sequence>
<dbReference type="InterPro" id="IPR028082">
    <property type="entry name" value="Peripla_BP_I"/>
</dbReference>
<keyword evidence="2" id="KW-1185">Reference proteome</keyword>
<proteinExistence type="predicted"/>
<dbReference type="Gene3D" id="3.40.50.2300">
    <property type="match status" value="1"/>
</dbReference>
<protein>
    <recommendedName>
        <fullName evidence="3">Receptor ligand binding region domain-containing protein</fullName>
    </recommendedName>
</protein>
<name>A0A1Y2CHS5_9FUNG</name>
<dbReference type="OrthoDB" id="5984008at2759"/>
<comment type="caution">
    <text evidence="1">The sequence shown here is derived from an EMBL/GenBank/DDBJ whole genome shotgun (WGS) entry which is preliminary data.</text>
</comment>
<dbReference type="AlphaFoldDB" id="A0A1Y2CHS5"/>
<gene>
    <name evidence="1" type="ORF">BCR33DRAFT_783721</name>
</gene>
<reference evidence="1 2" key="1">
    <citation type="submission" date="2016-07" db="EMBL/GenBank/DDBJ databases">
        <title>Pervasive Adenine N6-methylation of Active Genes in Fungi.</title>
        <authorList>
            <consortium name="DOE Joint Genome Institute"/>
            <person name="Mondo S.J."/>
            <person name="Dannebaum R.O."/>
            <person name="Kuo R.C."/>
            <person name="Labutti K."/>
            <person name="Haridas S."/>
            <person name="Kuo A."/>
            <person name="Salamov A."/>
            <person name="Ahrendt S.R."/>
            <person name="Lipzen A."/>
            <person name="Sullivan W."/>
            <person name="Andreopoulos W.B."/>
            <person name="Clum A."/>
            <person name="Lindquist E."/>
            <person name="Daum C."/>
            <person name="Ramamoorthy G.K."/>
            <person name="Gryganskyi A."/>
            <person name="Culley D."/>
            <person name="Magnuson J.K."/>
            <person name="James T.Y."/>
            <person name="O'Malley M.A."/>
            <person name="Stajich J.E."/>
            <person name="Spatafora J.W."/>
            <person name="Visel A."/>
            <person name="Grigoriev I.V."/>
        </authorList>
    </citation>
    <scope>NUCLEOTIDE SEQUENCE [LARGE SCALE GENOMIC DNA]</scope>
    <source>
        <strain evidence="1 2">JEL800</strain>
    </source>
</reference>